<reference evidence="1 2" key="1">
    <citation type="submission" date="2024-11" db="EMBL/GenBank/DDBJ databases">
        <title>A near-complete genome assembly of Cinchona calisaya.</title>
        <authorList>
            <person name="Lian D.C."/>
            <person name="Zhao X.W."/>
            <person name="Wei L."/>
        </authorList>
    </citation>
    <scope>NUCLEOTIDE SEQUENCE [LARGE SCALE GENOMIC DNA]</scope>
    <source>
        <tissue evidence="1">Nenye</tissue>
    </source>
</reference>
<name>A0ABD2Z1X7_9GENT</name>
<dbReference type="AlphaFoldDB" id="A0ABD2Z1X7"/>
<comment type="caution">
    <text evidence="1">The sequence shown here is derived from an EMBL/GenBank/DDBJ whole genome shotgun (WGS) entry which is preliminary data.</text>
</comment>
<sequence length="159" mass="18620">MEKNPFQHMVGINMVNIELSSSNKVRVTQKLAEGFRTIQTFKHKCSNDCRYGECSRETELVTLVIDGKPQKWIRRKQALEMDRNKGTELVRRSTDSAKSLTLKETAQQLMQLLKVRMTDRPSIHSRLGEHDQKFHRYDAGHGERPPIEELWWARNRLST</sequence>
<organism evidence="1 2">
    <name type="scientific">Cinchona calisaya</name>
    <dbReference type="NCBI Taxonomy" id="153742"/>
    <lineage>
        <taxon>Eukaryota</taxon>
        <taxon>Viridiplantae</taxon>
        <taxon>Streptophyta</taxon>
        <taxon>Embryophyta</taxon>
        <taxon>Tracheophyta</taxon>
        <taxon>Spermatophyta</taxon>
        <taxon>Magnoliopsida</taxon>
        <taxon>eudicotyledons</taxon>
        <taxon>Gunneridae</taxon>
        <taxon>Pentapetalae</taxon>
        <taxon>asterids</taxon>
        <taxon>lamiids</taxon>
        <taxon>Gentianales</taxon>
        <taxon>Rubiaceae</taxon>
        <taxon>Cinchonoideae</taxon>
        <taxon>Cinchoneae</taxon>
        <taxon>Cinchona</taxon>
    </lineage>
</organism>
<proteinExistence type="predicted"/>
<gene>
    <name evidence="1" type="ORF">ACH5RR_026123</name>
</gene>
<keyword evidence="2" id="KW-1185">Reference proteome</keyword>
<protein>
    <submittedName>
        <fullName evidence="1">Uncharacterized protein</fullName>
    </submittedName>
</protein>
<accession>A0ABD2Z1X7</accession>
<dbReference type="Proteomes" id="UP001630127">
    <property type="component" value="Unassembled WGS sequence"/>
</dbReference>
<dbReference type="EMBL" id="JBJUIK010000011">
    <property type="protein sequence ID" value="KAL3513406.1"/>
    <property type="molecule type" value="Genomic_DNA"/>
</dbReference>
<evidence type="ECO:0000313" key="1">
    <source>
        <dbReference type="EMBL" id="KAL3513406.1"/>
    </source>
</evidence>
<evidence type="ECO:0000313" key="2">
    <source>
        <dbReference type="Proteomes" id="UP001630127"/>
    </source>
</evidence>